<dbReference type="Proteomes" id="UP000696931">
    <property type="component" value="Unassembled WGS sequence"/>
</dbReference>
<gene>
    <name evidence="1" type="ORF">HZA61_02720</name>
</gene>
<protein>
    <submittedName>
        <fullName evidence="1">SRPBCC family protein</fullName>
    </submittedName>
</protein>
<accession>A0A933SAT4</accession>
<evidence type="ECO:0000313" key="2">
    <source>
        <dbReference type="Proteomes" id="UP000696931"/>
    </source>
</evidence>
<dbReference type="Gene3D" id="3.30.530.20">
    <property type="match status" value="1"/>
</dbReference>
<dbReference type="InterPro" id="IPR023393">
    <property type="entry name" value="START-like_dom_sf"/>
</dbReference>
<dbReference type="Pfam" id="PF10604">
    <property type="entry name" value="Polyketide_cyc2"/>
    <property type="match status" value="1"/>
</dbReference>
<reference evidence="1" key="1">
    <citation type="submission" date="2020-07" db="EMBL/GenBank/DDBJ databases">
        <title>Huge and variable diversity of episymbiotic CPR bacteria and DPANN archaea in groundwater ecosystems.</title>
        <authorList>
            <person name="He C.Y."/>
            <person name="Keren R."/>
            <person name="Whittaker M."/>
            <person name="Farag I.F."/>
            <person name="Doudna J."/>
            <person name="Cate J.H.D."/>
            <person name="Banfield J.F."/>
        </authorList>
    </citation>
    <scope>NUCLEOTIDE SEQUENCE</scope>
    <source>
        <strain evidence="1">NC_groundwater_1813_Pr3_B-0.1um_71_17</strain>
    </source>
</reference>
<proteinExistence type="predicted"/>
<evidence type="ECO:0000313" key="1">
    <source>
        <dbReference type="EMBL" id="MBI5168378.1"/>
    </source>
</evidence>
<dbReference type="InterPro" id="IPR019587">
    <property type="entry name" value="Polyketide_cyclase/dehydratase"/>
</dbReference>
<organism evidence="1 2">
    <name type="scientific">Eiseniibacteriota bacterium</name>
    <dbReference type="NCBI Taxonomy" id="2212470"/>
    <lineage>
        <taxon>Bacteria</taxon>
        <taxon>Candidatus Eiseniibacteriota</taxon>
    </lineage>
</organism>
<comment type="caution">
    <text evidence="1">The sequence shown here is derived from an EMBL/GenBank/DDBJ whole genome shotgun (WGS) entry which is preliminary data.</text>
</comment>
<dbReference type="CDD" id="cd07818">
    <property type="entry name" value="SRPBCC_1"/>
    <property type="match status" value="1"/>
</dbReference>
<dbReference type="AlphaFoldDB" id="A0A933SAT4"/>
<dbReference type="SUPFAM" id="SSF55961">
    <property type="entry name" value="Bet v1-like"/>
    <property type="match status" value="1"/>
</dbReference>
<sequence length="205" mass="21459">MKKILLGVLALVGVAVLAVLGLAATKPDHYTITRSATLPAPPAAVYAQIADMHRFPSWSPWQKLDPAMRTQFSGAESGVGAVYEWEGNKDAGSGRMTITEAAPDQKVVMKLEFLKPFASTAMTTLALAPEGEGTKVEWSMSGDYDFMSKVMCVFMDMDAMVGKDFTEGLANLGRVSSEAAAAAAAAAEAPAAADTTAASEAPAQH</sequence>
<name>A0A933SAT4_UNCEI</name>
<dbReference type="EMBL" id="JACRIW010000020">
    <property type="protein sequence ID" value="MBI5168378.1"/>
    <property type="molecule type" value="Genomic_DNA"/>
</dbReference>